<dbReference type="GO" id="GO:0031593">
    <property type="term" value="F:polyubiquitin modification-dependent protein binding"/>
    <property type="evidence" value="ECO:0007669"/>
    <property type="project" value="UniProtKB-UniRule"/>
</dbReference>
<gene>
    <name evidence="12" type="ORF">SSLN_LOCUS2821</name>
</gene>
<dbReference type="CDD" id="cd01805">
    <property type="entry name" value="Ubl_Rad23"/>
    <property type="match status" value="1"/>
</dbReference>
<evidence type="ECO:0000313" key="12">
    <source>
        <dbReference type="EMBL" id="VDL89206.1"/>
    </source>
</evidence>
<reference evidence="12 13" key="2">
    <citation type="submission" date="2018-11" db="EMBL/GenBank/DDBJ databases">
        <authorList>
            <consortium name="Pathogen Informatics"/>
        </authorList>
    </citation>
    <scope>NUCLEOTIDE SEQUENCE [LARGE SCALE GENOMIC DNA]</scope>
    <source>
        <strain evidence="12 13">NST_G2</strain>
    </source>
</reference>
<feature type="region of interest" description="Disordered" evidence="9">
    <location>
        <begin position="185"/>
        <end position="219"/>
    </location>
</feature>
<evidence type="ECO:0000256" key="1">
    <source>
        <dbReference type="ARBA" id="ARBA00009878"/>
    </source>
</evidence>
<keyword evidence="7 8" id="KW-0539">Nucleus</keyword>
<evidence type="ECO:0000256" key="2">
    <source>
        <dbReference type="ARBA" id="ARBA00022553"/>
    </source>
</evidence>
<evidence type="ECO:0000259" key="10">
    <source>
        <dbReference type="PROSITE" id="PS50030"/>
    </source>
</evidence>
<keyword evidence="3" id="KW-0677">Repeat</keyword>
<reference evidence="14" key="1">
    <citation type="submission" date="2016-06" db="UniProtKB">
        <authorList>
            <consortium name="WormBaseParasite"/>
        </authorList>
    </citation>
    <scope>IDENTIFICATION</scope>
</reference>
<feature type="domain" description="Ubiquitin-like" evidence="11">
    <location>
        <begin position="1"/>
        <end position="72"/>
    </location>
</feature>
<dbReference type="PANTHER" id="PTHR10621">
    <property type="entry name" value="UV EXCISION REPAIR PROTEIN RAD23"/>
    <property type="match status" value="1"/>
</dbReference>
<dbReference type="SMART" id="SM00165">
    <property type="entry name" value="UBA"/>
    <property type="match status" value="1"/>
</dbReference>
<dbReference type="SUPFAM" id="SSF54236">
    <property type="entry name" value="Ubiquitin-like"/>
    <property type="match status" value="1"/>
</dbReference>
<feature type="compositionally biased region" description="Polar residues" evidence="9">
    <location>
        <begin position="129"/>
        <end position="140"/>
    </location>
</feature>
<dbReference type="GO" id="GO:0006289">
    <property type="term" value="P:nucleotide-excision repair"/>
    <property type="evidence" value="ECO:0007669"/>
    <property type="project" value="UniProtKB-UniRule"/>
</dbReference>
<protein>
    <recommendedName>
        <fullName evidence="8">UV excision repair protein RAD23</fullName>
    </recommendedName>
</protein>
<dbReference type="GO" id="GO:0043161">
    <property type="term" value="P:proteasome-mediated ubiquitin-dependent protein catabolic process"/>
    <property type="evidence" value="ECO:0007669"/>
    <property type="project" value="UniProtKB-UniRule"/>
</dbReference>
<dbReference type="GO" id="GO:0043130">
    <property type="term" value="F:ubiquitin binding"/>
    <property type="evidence" value="ECO:0007669"/>
    <property type="project" value="UniProtKB-UniRule"/>
</dbReference>
<dbReference type="Gene3D" id="1.10.10.540">
    <property type="entry name" value="XPC-binding domain"/>
    <property type="match status" value="1"/>
</dbReference>
<dbReference type="WBParaSite" id="SSLN_0000290801-mRNA-1">
    <property type="protein sequence ID" value="SSLN_0000290801-mRNA-1"/>
    <property type="gene ID" value="SSLN_0000290801"/>
</dbReference>
<dbReference type="FunFam" id="1.10.8.10:FF:000003">
    <property type="entry name" value="UV excision repair protein RAD23 homolog"/>
    <property type="match status" value="1"/>
</dbReference>
<dbReference type="GO" id="GO:0005654">
    <property type="term" value="C:nucleoplasm"/>
    <property type="evidence" value="ECO:0007669"/>
    <property type="project" value="TreeGrafter"/>
</dbReference>
<dbReference type="PRINTS" id="PR01839">
    <property type="entry name" value="RAD23PROTEIN"/>
</dbReference>
<dbReference type="STRING" id="70667.A0A183SF23"/>
<dbReference type="InterPro" id="IPR029071">
    <property type="entry name" value="Ubiquitin-like_domsf"/>
</dbReference>
<dbReference type="Gene3D" id="3.10.20.90">
    <property type="entry name" value="Phosphatidylinositol 3-kinase Catalytic Subunit, Chain A, domain 1"/>
    <property type="match status" value="1"/>
</dbReference>
<evidence type="ECO:0000256" key="9">
    <source>
        <dbReference type="SAM" id="MobiDB-lite"/>
    </source>
</evidence>
<dbReference type="Proteomes" id="UP000275846">
    <property type="component" value="Unassembled WGS sequence"/>
</dbReference>
<name>A0A183SF23_SCHSO</name>
<keyword evidence="13" id="KW-1185">Reference proteome</keyword>
<evidence type="ECO:0000256" key="6">
    <source>
        <dbReference type="ARBA" id="ARBA00023204"/>
    </source>
</evidence>
<feature type="compositionally biased region" description="Low complexity" evidence="9">
    <location>
        <begin position="111"/>
        <end position="127"/>
    </location>
</feature>
<dbReference type="InterPro" id="IPR006636">
    <property type="entry name" value="STI1_HS-bd"/>
</dbReference>
<sequence>MKVVFKTLKQQTFDLEIAENETVANVKKAIKELKPADYGESQLKLIHAGKVMEDDKTLQDYKVDEKGFVVVMAHVAKPPPKENVTEPIKKVVPPAAAVPEAPATAKEDKPSPAAVASEPPATTTPESGPLSSSAAESTLVTGSQFETTVTELMNMGFEREQVCRALRASFNNPDRAAEYLLNGIPTVEPTEPAPRSTQAPAAPISSTQPQSEPSSESALPDPIRALAQLPQFQQMRALVQANPELLPALIQQLGASNPQLLQTIRGNEQAFLDFLNTPLSPEEESAPEGERPEPRPVLLRMTADEKAAVDRLKALGFPEDLVIQVGFQISNILLLKIPNLPESAQIREFSSPRPSSVNKQHLFHSHVPIARLKVTLFKGPFTNFNIFGHCIIGSSPTWNVRSLYGNLRSNRPEGRMVLITRELTRYKADIAARGETRFSEQGQPEEAGAGFTFFWSGPPKAELRDTDVTYAIQKDIVENCTVCRKVSMIT</sequence>
<proteinExistence type="inferred from homology"/>
<dbReference type="SMART" id="SM00727">
    <property type="entry name" value="STI1"/>
    <property type="match status" value="1"/>
</dbReference>
<dbReference type="InterPro" id="IPR004806">
    <property type="entry name" value="Rad23"/>
</dbReference>
<dbReference type="GO" id="GO:0005829">
    <property type="term" value="C:cytosol"/>
    <property type="evidence" value="ECO:0007669"/>
    <property type="project" value="TreeGrafter"/>
</dbReference>
<dbReference type="SUPFAM" id="SSF46934">
    <property type="entry name" value="UBA-like"/>
    <property type="match status" value="1"/>
</dbReference>
<dbReference type="PANTHER" id="PTHR10621:SF0">
    <property type="entry name" value="UV EXCISION REPAIR PROTEIN RAD23"/>
    <property type="match status" value="1"/>
</dbReference>
<organism evidence="14">
    <name type="scientific">Schistocephalus solidus</name>
    <name type="common">Tapeworm</name>
    <dbReference type="NCBI Taxonomy" id="70667"/>
    <lineage>
        <taxon>Eukaryota</taxon>
        <taxon>Metazoa</taxon>
        <taxon>Spiralia</taxon>
        <taxon>Lophotrochozoa</taxon>
        <taxon>Platyhelminthes</taxon>
        <taxon>Cestoda</taxon>
        <taxon>Eucestoda</taxon>
        <taxon>Diphyllobothriidea</taxon>
        <taxon>Diphyllobothriidae</taxon>
        <taxon>Schistocephalus</taxon>
    </lineage>
</organism>
<evidence type="ECO:0000313" key="14">
    <source>
        <dbReference type="WBParaSite" id="SSLN_0000290801-mRNA-1"/>
    </source>
</evidence>
<evidence type="ECO:0000256" key="3">
    <source>
        <dbReference type="ARBA" id="ARBA00022737"/>
    </source>
</evidence>
<dbReference type="CDD" id="cd14377">
    <property type="entry name" value="UBA1_Rad23"/>
    <property type="match status" value="1"/>
</dbReference>
<dbReference type="GO" id="GO:0070628">
    <property type="term" value="F:proteasome binding"/>
    <property type="evidence" value="ECO:0007669"/>
    <property type="project" value="TreeGrafter"/>
</dbReference>
<dbReference type="SMART" id="SM00213">
    <property type="entry name" value="UBQ"/>
    <property type="match status" value="1"/>
</dbReference>
<dbReference type="GO" id="GO:0000502">
    <property type="term" value="C:proteasome complex"/>
    <property type="evidence" value="ECO:0007669"/>
    <property type="project" value="UniProtKB-KW"/>
</dbReference>
<dbReference type="InterPro" id="IPR009060">
    <property type="entry name" value="UBA-like_sf"/>
</dbReference>
<feature type="domain" description="UBA" evidence="10">
    <location>
        <begin position="143"/>
        <end position="183"/>
    </location>
</feature>
<dbReference type="AlphaFoldDB" id="A0A183SF23"/>
<dbReference type="InterPro" id="IPR015360">
    <property type="entry name" value="XPC-bd"/>
</dbReference>
<keyword evidence="2" id="KW-0597">Phosphoprotein</keyword>
<dbReference type="InterPro" id="IPR015940">
    <property type="entry name" value="UBA"/>
</dbReference>
<dbReference type="Pfam" id="PF00240">
    <property type="entry name" value="ubiquitin"/>
    <property type="match status" value="1"/>
</dbReference>
<dbReference type="Gene3D" id="1.10.8.10">
    <property type="entry name" value="DNA helicase RuvA subunit, C-terminal domain"/>
    <property type="match status" value="2"/>
</dbReference>
<dbReference type="InterPro" id="IPR036353">
    <property type="entry name" value="XPC-bd_sf"/>
</dbReference>
<feature type="compositionally biased region" description="Low complexity" evidence="9">
    <location>
        <begin position="205"/>
        <end position="217"/>
    </location>
</feature>
<evidence type="ECO:0000256" key="7">
    <source>
        <dbReference type="ARBA" id="ARBA00023242"/>
    </source>
</evidence>
<keyword evidence="4 8" id="KW-0227">DNA damage</keyword>
<dbReference type="InterPro" id="IPR000626">
    <property type="entry name" value="Ubiquitin-like_dom"/>
</dbReference>
<keyword evidence="5" id="KW-0647">Proteasome</keyword>
<dbReference type="GO" id="GO:0003684">
    <property type="term" value="F:damaged DNA binding"/>
    <property type="evidence" value="ECO:0007669"/>
    <property type="project" value="UniProtKB-UniRule"/>
</dbReference>
<dbReference type="PROSITE" id="PS50053">
    <property type="entry name" value="UBIQUITIN_2"/>
    <property type="match status" value="1"/>
</dbReference>
<dbReference type="FunFam" id="3.10.20.90:FF:000254">
    <property type="entry name" value="UV excision repair protein Rad23"/>
    <property type="match status" value="1"/>
</dbReference>
<dbReference type="PROSITE" id="PS50030">
    <property type="entry name" value="UBA"/>
    <property type="match status" value="1"/>
</dbReference>
<evidence type="ECO:0000256" key="8">
    <source>
        <dbReference type="RuleBase" id="RU367049"/>
    </source>
</evidence>
<feature type="region of interest" description="Disordered" evidence="9">
    <location>
        <begin position="99"/>
        <end position="140"/>
    </location>
</feature>
<evidence type="ECO:0000256" key="5">
    <source>
        <dbReference type="ARBA" id="ARBA00022942"/>
    </source>
</evidence>
<comment type="subcellular location">
    <subcellularLocation>
        <location evidence="8">Nucleus</location>
    </subcellularLocation>
    <subcellularLocation>
        <location evidence="8">Cytoplasm</location>
    </subcellularLocation>
</comment>
<dbReference type="Pfam" id="PF09280">
    <property type="entry name" value="XPC-binding"/>
    <property type="match status" value="1"/>
</dbReference>
<comment type="similarity">
    <text evidence="1 8">Belongs to the RAD23 family.</text>
</comment>
<evidence type="ECO:0000313" key="13">
    <source>
        <dbReference type="Proteomes" id="UP000275846"/>
    </source>
</evidence>
<comment type="function">
    <text evidence="8">Multiubiquitin chain receptor involved in modulation of proteasomal degradation. Involved in nucleotide excision repair.</text>
</comment>
<dbReference type="NCBIfam" id="TIGR00601">
    <property type="entry name" value="rad23"/>
    <property type="match status" value="1"/>
</dbReference>
<dbReference type="EMBL" id="UYSU01032345">
    <property type="protein sequence ID" value="VDL89206.1"/>
    <property type="molecule type" value="Genomic_DNA"/>
</dbReference>
<keyword evidence="6 8" id="KW-0234">DNA repair</keyword>
<evidence type="ECO:0000256" key="4">
    <source>
        <dbReference type="ARBA" id="ARBA00022763"/>
    </source>
</evidence>
<accession>A0A183SF23</accession>
<dbReference type="Pfam" id="PF00627">
    <property type="entry name" value="UBA"/>
    <property type="match status" value="1"/>
</dbReference>
<evidence type="ECO:0000259" key="11">
    <source>
        <dbReference type="PROSITE" id="PS50053"/>
    </source>
</evidence>
<dbReference type="OrthoDB" id="419317at2759"/>
<dbReference type="InterPro" id="IPR041811">
    <property type="entry name" value="RAD23A/B_UBA1"/>
</dbReference>
<dbReference type="SUPFAM" id="SSF101238">
    <property type="entry name" value="XPC-binding domain"/>
    <property type="match status" value="1"/>
</dbReference>
<keyword evidence="8" id="KW-0963">Cytoplasm</keyword>